<protein>
    <recommendedName>
        <fullName evidence="3">Knr4/Smi1-like domain-containing protein</fullName>
    </recommendedName>
</protein>
<reference evidence="1" key="1">
    <citation type="submission" date="2020-11" db="EMBL/GenBank/DDBJ databases">
        <title>Isolation and identification of active actinomycetes.</title>
        <authorList>
            <person name="Sun X."/>
        </authorList>
    </citation>
    <scope>NUCLEOTIDE SEQUENCE</scope>
    <source>
        <strain evidence="1">NEAU-A11</strain>
    </source>
</reference>
<dbReference type="RefSeq" id="WP_196420377.1">
    <property type="nucleotide sequence ID" value="NZ_JADQTO010000041.1"/>
</dbReference>
<dbReference type="EMBL" id="JADQTO010000041">
    <property type="protein sequence ID" value="MBG0568609.1"/>
    <property type="molecule type" value="Genomic_DNA"/>
</dbReference>
<sequence>MTAAFDLHAELASGLRDAPSAWHFVRLFAARYAAPIVEGDGSGEDELLAAEARLGFALPRSLREAYALIGRRDDLTRCQDRLLTPDQIHIDDAGQVLVFRWECQHVTEWGIPLSAVSEPDPPVVFRLNLSRPAGPIWRPFLDRVSLARVEMVLSEWMLSGERFADNRELDDEAVVLLEKRFRRLPMPDYPLWAEPDGGPMRWFEGLGAMLREDSGIWLWARAGSADSIAAVRCALPGEWLEDQEALMDDE</sequence>
<evidence type="ECO:0000313" key="2">
    <source>
        <dbReference type="Proteomes" id="UP000598146"/>
    </source>
</evidence>
<accession>A0A931CHA6</accession>
<organism evidence="1 2">
    <name type="scientific">Actinoplanes aureus</name>
    <dbReference type="NCBI Taxonomy" id="2792083"/>
    <lineage>
        <taxon>Bacteria</taxon>
        <taxon>Bacillati</taxon>
        <taxon>Actinomycetota</taxon>
        <taxon>Actinomycetes</taxon>
        <taxon>Micromonosporales</taxon>
        <taxon>Micromonosporaceae</taxon>
        <taxon>Actinoplanes</taxon>
    </lineage>
</organism>
<dbReference type="Proteomes" id="UP000598146">
    <property type="component" value="Unassembled WGS sequence"/>
</dbReference>
<proteinExistence type="predicted"/>
<evidence type="ECO:0000313" key="1">
    <source>
        <dbReference type="EMBL" id="MBG0568609.1"/>
    </source>
</evidence>
<comment type="caution">
    <text evidence="1">The sequence shown here is derived from an EMBL/GenBank/DDBJ whole genome shotgun (WGS) entry which is preliminary data.</text>
</comment>
<gene>
    <name evidence="1" type="ORF">I4J89_45030</name>
</gene>
<keyword evidence="2" id="KW-1185">Reference proteome</keyword>
<dbReference type="AlphaFoldDB" id="A0A931CHA6"/>
<evidence type="ECO:0008006" key="3">
    <source>
        <dbReference type="Google" id="ProtNLM"/>
    </source>
</evidence>
<name>A0A931CHA6_9ACTN</name>